<evidence type="ECO:0000313" key="3">
    <source>
        <dbReference type="RefSeq" id="XP_006816303.1"/>
    </source>
</evidence>
<dbReference type="GeneID" id="102808217"/>
<dbReference type="InterPro" id="IPR051173">
    <property type="entry name" value="Ca_channel_alpha-2/delta"/>
</dbReference>
<dbReference type="SUPFAM" id="SSF103190">
    <property type="entry name" value="Sensory domain-like"/>
    <property type="match status" value="1"/>
</dbReference>
<accession>A0ABM0M8G2</accession>
<dbReference type="InterPro" id="IPR029151">
    <property type="entry name" value="Sensor-like_sf"/>
</dbReference>
<keyword evidence="1" id="KW-0812">Transmembrane</keyword>
<evidence type="ECO:0000313" key="2">
    <source>
        <dbReference type="Proteomes" id="UP000694865"/>
    </source>
</evidence>
<proteinExistence type="predicted"/>
<organism evidence="2 3">
    <name type="scientific">Saccoglossus kowalevskii</name>
    <name type="common">Acorn worm</name>
    <dbReference type="NCBI Taxonomy" id="10224"/>
    <lineage>
        <taxon>Eukaryota</taxon>
        <taxon>Metazoa</taxon>
        <taxon>Hemichordata</taxon>
        <taxon>Enteropneusta</taxon>
        <taxon>Harrimaniidae</taxon>
        <taxon>Saccoglossus</taxon>
    </lineage>
</organism>
<feature type="transmembrane region" description="Helical" evidence="1">
    <location>
        <begin position="552"/>
        <end position="572"/>
    </location>
</feature>
<dbReference type="Proteomes" id="UP000694865">
    <property type="component" value="Unplaced"/>
</dbReference>
<feature type="non-terminal residue" evidence="3">
    <location>
        <position position="1"/>
    </location>
</feature>
<protein>
    <submittedName>
        <fullName evidence="3">VWFA and cache domain-containing protein 1-like</fullName>
    </submittedName>
</protein>
<dbReference type="Gene3D" id="3.30.450.20">
    <property type="entry name" value="PAS domain"/>
    <property type="match status" value="2"/>
</dbReference>
<sequence>RTLIHPLFPAPDALEEDPVFVHITSLERSDEFKTILSKSIADGKNFEIMAVSFISTRSIARGDSATEGVLTTKLPSKYYCKAVGGGIPYVVCAVIADEDRQTKLGSYTPTGNDFMYHRIDILAPESRCRIRNKTATTDHSTVKFSPDAFRDPKYYISNEEDINIVQLYTQYMNDITGHIPSDLFKESVRAAVVATAITEEIWKNASQYDSRQFITAYFIGTDNGVFRIFPGQQLGNSYDHATRPWYKRVKGNVNKHTLSIPYNDDFENDYVITLSHTIVESSISDQATSDEIRAVVGIDFTVEYFHLLVTDGYPQCVENQYSCFVMDSSGYLVIHNDFIEANGDINIENLHITEIEPDIARDLISKGVLIKSQCVNFQTIKQQNYYIAERRSDIDNLADSDSCKRYQLSYISGTNVYLGIINKDDCPETRETKCICESQCRDTENTECECPCLSDAVYDYCNDEFHYTSDSHPACTPKIRDLNIITQAESDVSHLSQCFETHCSEKQNAVECNAAVNCVWCMDGSPRCEDSVYHCKPPHVSSGLSTGIKTGIAISVLAAIGIIIVVIVFIVVRHHREANVLDYIDKYTDNEYDVPSAPPKPSDATPAEEDTLNYELAEDYILPDTHDSDYVYHNHEHDSD</sequence>
<reference evidence="3" key="1">
    <citation type="submission" date="2025-08" db="UniProtKB">
        <authorList>
            <consortium name="RefSeq"/>
        </authorList>
    </citation>
    <scope>IDENTIFICATION</scope>
    <source>
        <tissue evidence="3">Testes</tissue>
    </source>
</reference>
<dbReference type="RefSeq" id="XP_006816303.1">
    <property type="nucleotide sequence ID" value="XM_006816240.1"/>
</dbReference>
<name>A0ABM0M8G2_SACKO</name>
<gene>
    <name evidence="3" type="primary">LOC102808217</name>
</gene>
<dbReference type="PANTHER" id="PTHR10166">
    <property type="entry name" value="VOLTAGE-DEPENDENT CALCIUM CHANNEL SUBUNIT ALPHA-2/DELTA-RELATED"/>
    <property type="match status" value="1"/>
</dbReference>
<keyword evidence="2" id="KW-1185">Reference proteome</keyword>
<dbReference type="PANTHER" id="PTHR10166:SF66">
    <property type="entry name" value="VWFA AND CACHE DOMAIN-CONTAINING PROTEIN CG16868"/>
    <property type="match status" value="1"/>
</dbReference>
<keyword evidence="1" id="KW-0472">Membrane</keyword>
<keyword evidence="1" id="KW-1133">Transmembrane helix</keyword>
<evidence type="ECO:0000256" key="1">
    <source>
        <dbReference type="SAM" id="Phobius"/>
    </source>
</evidence>